<gene>
    <name evidence="2" type="ORF">NDU88_004366</name>
</gene>
<dbReference type="AlphaFoldDB" id="A0AAV7TSD6"/>
<keyword evidence="3" id="KW-1185">Reference proteome</keyword>
<sequence length="259" mass="27102">MANSTALIARRAVAAQVEAAHSSRDGVQGLIHITNVIEHIMGQRSATPSEVALGDTEDSQASVVLPYQQQTPDGAVQGTALPLKVTIEGWCLKVVVASPVRCYFFFLCGRGGGRPLAASPPCRSGPRHRRGAQKARRGPGSTRARARRPLPQIKGGASRQAKRPVLAPARPRHGPAGRHGPKRPPQCHRAMRLLVLGRGGHGELSGVLDHSRGDSLTAACPPELLVAPAERGQAGSRGVPGAAPQPRGPPPGPTAVWAH</sequence>
<feature type="compositionally biased region" description="Basic residues" evidence="1">
    <location>
        <begin position="125"/>
        <end position="137"/>
    </location>
</feature>
<feature type="compositionally biased region" description="Basic residues" evidence="1">
    <location>
        <begin position="170"/>
        <end position="186"/>
    </location>
</feature>
<dbReference type="EMBL" id="JANPWB010000006">
    <property type="protein sequence ID" value="KAJ1179130.1"/>
    <property type="molecule type" value="Genomic_DNA"/>
</dbReference>
<feature type="region of interest" description="Disordered" evidence="1">
    <location>
        <begin position="231"/>
        <end position="259"/>
    </location>
</feature>
<organism evidence="2 3">
    <name type="scientific">Pleurodeles waltl</name>
    <name type="common">Iberian ribbed newt</name>
    <dbReference type="NCBI Taxonomy" id="8319"/>
    <lineage>
        <taxon>Eukaryota</taxon>
        <taxon>Metazoa</taxon>
        <taxon>Chordata</taxon>
        <taxon>Craniata</taxon>
        <taxon>Vertebrata</taxon>
        <taxon>Euteleostomi</taxon>
        <taxon>Amphibia</taxon>
        <taxon>Batrachia</taxon>
        <taxon>Caudata</taxon>
        <taxon>Salamandroidea</taxon>
        <taxon>Salamandridae</taxon>
        <taxon>Pleurodelinae</taxon>
        <taxon>Pleurodeles</taxon>
    </lineage>
</organism>
<name>A0AAV7TSD6_PLEWA</name>
<reference evidence="2" key="1">
    <citation type="journal article" date="2022" name="bioRxiv">
        <title>Sequencing and chromosome-scale assembly of the giantPleurodeles waltlgenome.</title>
        <authorList>
            <person name="Brown T."/>
            <person name="Elewa A."/>
            <person name="Iarovenko S."/>
            <person name="Subramanian E."/>
            <person name="Araus A.J."/>
            <person name="Petzold A."/>
            <person name="Susuki M."/>
            <person name="Suzuki K.-i.T."/>
            <person name="Hayashi T."/>
            <person name="Toyoda A."/>
            <person name="Oliveira C."/>
            <person name="Osipova E."/>
            <person name="Leigh N.D."/>
            <person name="Simon A."/>
            <person name="Yun M.H."/>
        </authorList>
    </citation>
    <scope>NUCLEOTIDE SEQUENCE</scope>
    <source>
        <strain evidence="2">20211129_DDA</strain>
        <tissue evidence="2">Liver</tissue>
    </source>
</reference>
<protein>
    <submittedName>
        <fullName evidence="2">Uncharacterized protein</fullName>
    </submittedName>
</protein>
<comment type="caution">
    <text evidence="2">The sequence shown here is derived from an EMBL/GenBank/DDBJ whole genome shotgun (WGS) entry which is preliminary data.</text>
</comment>
<feature type="region of interest" description="Disordered" evidence="1">
    <location>
        <begin position="116"/>
        <end position="186"/>
    </location>
</feature>
<proteinExistence type="predicted"/>
<evidence type="ECO:0000313" key="2">
    <source>
        <dbReference type="EMBL" id="KAJ1179130.1"/>
    </source>
</evidence>
<evidence type="ECO:0000313" key="3">
    <source>
        <dbReference type="Proteomes" id="UP001066276"/>
    </source>
</evidence>
<dbReference type="Proteomes" id="UP001066276">
    <property type="component" value="Chromosome 3_2"/>
</dbReference>
<accession>A0AAV7TSD6</accession>
<evidence type="ECO:0000256" key="1">
    <source>
        <dbReference type="SAM" id="MobiDB-lite"/>
    </source>
</evidence>